<comment type="caution">
    <text evidence="1">The sequence shown here is derived from an EMBL/GenBank/DDBJ whole genome shotgun (WGS) entry which is preliminary data.</text>
</comment>
<reference evidence="1 2" key="1">
    <citation type="submission" date="2019-05" db="EMBL/GenBank/DDBJ databases">
        <title>Another draft genome of Portunus trituberculatus and its Hox gene families provides insights of decapod evolution.</title>
        <authorList>
            <person name="Jeong J.-H."/>
            <person name="Song I."/>
            <person name="Kim S."/>
            <person name="Choi T."/>
            <person name="Kim D."/>
            <person name="Ryu S."/>
            <person name="Kim W."/>
        </authorList>
    </citation>
    <scope>NUCLEOTIDE SEQUENCE [LARGE SCALE GENOMIC DNA]</scope>
    <source>
        <tissue evidence="1">Muscle</tissue>
    </source>
</reference>
<proteinExistence type="predicted"/>
<gene>
    <name evidence="1" type="ORF">E2C01_066585</name>
</gene>
<dbReference type="Proteomes" id="UP000324222">
    <property type="component" value="Unassembled WGS sequence"/>
</dbReference>
<dbReference type="EMBL" id="VSRR010034468">
    <property type="protein sequence ID" value="MPC72286.1"/>
    <property type="molecule type" value="Genomic_DNA"/>
</dbReference>
<protein>
    <submittedName>
        <fullName evidence="1">Uncharacterized protein</fullName>
    </submittedName>
</protein>
<evidence type="ECO:0000313" key="2">
    <source>
        <dbReference type="Proteomes" id="UP000324222"/>
    </source>
</evidence>
<dbReference type="AlphaFoldDB" id="A0A5B7HQW4"/>
<evidence type="ECO:0000313" key="1">
    <source>
        <dbReference type="EMBL" id="MPC72286.1"/>
    </source>
</evidence>
<keyword evidence="2" id="KW-1185">Reference proteome</keyword>
<accession>A0A5B7HQW4</accession>
<organism evidence="1 2">
    <name type="scientific">Portunus trituberculatus</name>
    <name type="common">Swimming crab</name>
    <name type="synonym">Neptunus trituberculatus</name>
    <dbReference type="NCBI Taxonomy" id="210409"/>
    <lineage>
        <taxon>Eukaryota</taxon>
        <taxon>Metazoa</taxon>
        <taxon>Ecdysozoa</taxon>
        <taxon>Arthropoda</taxon>
        <taxon>Crustacea</taxon>
        <taxon>Multicrustacea</taxon>
        <taxon>Malacostraca</taxon>
        <taxon>Eumalacostraca</taxon>
        <taxon>Eucarida</taxon>
        <taxon>Decapoda</taxon>
        <taxon>Pleocyemata</taxon>
        <taxon>Brachyura</taxon>
        <taxon>Eubrachyura</taxon>
        <taxon>Portunoidea</taxon>
        <taxon>Portunidae</taxon>
        <taxon>Portuninae</taxon>
        <taxon>Portunus</taxon>
    </lineage>
</organism>
<sequence length="102" mass="11328">MTFHTIRCLSSSHLALYFSHILRVSLQPDVARHPLQPSAGILISTVCCSLRRDNINVPMVEVDCGPPWKLSGPEILFTPISQSELPFLQRQLALESITDVSS</sequence>
<name>A0A5B7HQW4_PORTR</name>